<evidence type="ECO:0000256" key="5">
    <source>
        <dbReference type="ARBA" id="ARBA00023014"/>
    </source>
</evidence>
<dbReference type="Proteomes" id="UP000028713">
    <property type="component" value="Unassembled WGS sequence"/>
</dbReference>
<keyword evidence="6" id="KW-0472">Membrane</keyword>
<dbReference type="Pfam" id="PF13187">
    <property type="entry name" value="Fer4_9"/>
    <property type="match status" value="1"/>
</dbReference>
<dbReference type="GO" id="GO:0005886">
    <property type="term" value="C:plasma membrane"/>
    <property type="evidence" value="ECO:0007669"/>
    <property type="project" value="TreeGrafter"/>
</dbReference>
<dbReference type="PANTHER" id="PTHR43255:SF1">
    <property type="entry name" value="IRON-SULFUR-BINDING OXIDOREDUCTASE FADF-RELATED"/>
    <property type="match status" value="1"/>
</dbReference>
<dbReference type="GO" id="GO:0016491">
    <property type="term" value="F:oxidoreductase activity"/>
    <property type="evidence" value="ECO:0007669"/>
    <property type="project" value="UniProtKB-KW"/>
</dbReference>
<dbReference type="InterPro" id="IPR017896">
    <property type="entry name" value="4Fe4S_Fe-S-bd"/>
</dbReference>
<dbReference type="eggNOG" id="COG1150">
    <property type="taxonomic scope" value="Bacteria"/>
</dbReference>
<dbReference type="Gene3D" id="1.10.1060.10">
    <property type="entry name" value="Alpha-helical ferredoxin"/>
    <property type="match status" value="1"/>
</dbReference>
<keyword evidence="4" id="KW-0408">Iron</keyword>
<evidence type="ECO:0000256" key="2">
    <source>
        <dbReference type="ARBA" id="ARBA00022723"/>
    </source>
</evidence>
<name>A0A085Z1Z5_9FLAO</name>
<dbReference type="GO" id="GO:0051539">
    <property type="term" value="F:4 iron, 4 sulfur cluster binding"/>
    <property type="evidence" value="ECO:0007669"/>
    <property type="project" value="UniProtKB-KW"/>
</dbReference>
<keyword evidence="5" id="KW-0411">Iron-sulfur</keyword>
<dbReference type="InterPro" id="IPR036197">
    <property type="entry name" value="NarG-like_sf"/>
</dbReference>
<dbReference type="GO" id="GO:0046872">
    <property type="term" value="F:metal ion binding"/>
    <property type="evidence" value="ECO:0007669"/>
    <property type="project" value="UniProtKB-KW"/>
</dbReference>
<keyword evidence="6" id="KW-0812">Transmembrane</keyword>
<sequence length="444" mass="50785">MQYLDNVLFLILLIAGFGLFGKSLMKIYRNIRLGREINRSDRKAERWETMARVAMGQSRMSARPIAGVLHLFVYVGFIIINIELIEIIVDGIFGTHRFLATVLGDGFYSFFTATLEILALLVIIGVVTFFIRRNFYGVKRLTMKELFGWPKNDANWILIIEFALMIAFLTMNSSDLILQQRGVLAAHGSFPISEMTLVPFLEVFSFDNIFLEIVERGAWWFHFVGILFFMNYLYYSKHLHIILAFPSTWYANLDLYGKFNNLESVTKEIKLMMDPNADPYAAPAEGTEEAPSKFGAEDVFDLNQVQLLNAYSCTECGRCTSVCPANITGKKLSPRLILMKTRDRLEEVGRNIDKNGKFEDDGKKLLNDYITKEELWACTTCNACTQACPVLLDPLSIIFEMRRFLVMEQSAAPQELNLMMTNVENNAAPWQYNQADRLNWAAEN</sequence>
<dbReference type="PROSITE" id="PS51379">
    <property type="entry name" value="4FE4S_FER_2"/>
    <property type="match status" value="2"/>
</dbReference>
<reference evidence="8 9" key="1">
    <citation type="submission" date="2014-07" db="EMBL/GenBank/DDBJ databases">
        <title>Genome of Chryseobacterium formosense LMG 24722.</title>
        <authorList>
            <person name="Pipes S.E."/>
            <person name="Stropko S.J."/>
            <person name="Newman J.D."/>
        </authorList>
    </citation>
    <scope>NUCLEOTIDE SEQUENCE [LARGE SCALE GENOMIC DNA]</scope>
    <source>
        <strain evidence="8 9">LMG 24722</strain>
    </source>
</reference>
<evidence type="ECO:0000313" key="8">
    <source>
        <dbReference type="EMBL" id="KFE98458.1"/>
    </source>
</evidence>
<dbReference type="SUPFAM" id="SSF103501">
    <property type="entry name" value="Respiratory nitrate reductase 1 gamma chain"/>
    <property type="match status" value="1"/>
</dbReference>
<evidence type="ECO:0000256" key="1">
    <source>
        <dbReference type="ARBA" id="ARBA00022485"/>
    </source>
</evidence>
<keyword evidence="9" id="KW-1185">Reference proteome</keyword>
<feature type="transmembrane region" description="Helical" evidence="6">
    <location>
        <begin position="108"/>
        <end position="131"/>
    </location>
</feature>
<comment type="caution">
    <text evidence="8">The sequence shown here is derived from an EMBL/GenBank/DDBJ whole genome shotgun (WGS) entry which is preliminary data.</text>
</comment>
<keyword evidence="2" id="KW-0479">Metal-binding</keyword>
<dbReference type="AlphaFoldDB" id="A0A085Z1Z5"/>
<keyword evidence="1" id="KW-0004">4Fe-4S</keyword>
<keyword evidence="6" id="KW-1133">Transmembrane helix</keyword>
<feature type="transmembrane region" description="Helical" evidence="6">
    <location>
        <begin position="65"/>
        <end position="88"/>
    </location>
</feature>
<organism evidence="8 9">
    <name type="scientific">Chryseobacterium formosense</name>
    <dbReference type="NCBI Taxonomy" id="236814"/>
    <lineage>
        <taxon>Bacteria</taxon>
        <taxon>Pseudomonadati</taxon>
        <taxon>Bacteroidota</taxon>
        <taxon>Flavobacteriia</taxon>
        <taxon>Flavobacteriales</taxon>
        <taxon>Weeksellaceae</taxon>
        <taxon>Chryseobacterium group</taxon>
        <taxon>Chryseobacterium</taxon>
    </lineage>
</organism>
<dbReference type="OrthoDB" id="9769677at2"/>
<feature type="domain" description="4Fe-4S ferredoxin-type" evidence="7">
    <location>
        <begin position="367"/>
        <end position="400"/>
    </location>
</feature>
<dbReference type="STRING" id="236814.IX39_13555"/>
<gene>
    <name evidence="8" type="ORF">IX39_13555</name>
</gene>
<dbReference type="EMBL" id="JPRP01000002">
    <property type="protein sequence ID" value="KFE98458.1"/>
    <property type="molecule type" value="Genomic_DNA"/>
</dbReference>
<dbReference type="InterPro" id="IPR017900">
    <property type="entry name" value="4Fe4S_Fe_S_CS"/>
</dbReference>
<keyword evidence="3" id="KW-0560">Oxidoreductase</keyword>
<dbReference type="InterPro" id="IPR051460">
    <property type="entry name" value="HdrC_iron-sulfur_subunit"/>
</dbReference>
<feature type="transmembrane region" description="Helical" evidence="6">
    <location>
        <begin position="152"/>
        <end position="171"/>
    </location>
</feature>
<dbReference type="RefSeq" id="WP_034677675.1">
    <property type="nucleotide sequence ID" value="NZ_FPAP01000006.1"/>
</dbReference>
<evidence type="ECO:0000256" key="4">
    <source>
        <dbReference type="ARBA" id="ARBA00023004"/>
    </source>
</evidence>
<protein>
    <submittedName>
        <fullName evidence="8">Fe-S oxidoreductase</fullName>
    </submittedName>
</protein>
<evidence type="ECO:0000259" key="7">
    <source>
        <dbReference type="PROSITE" id="PS51379"/>
    </source>
</evidence>
<evidence type="ECO:0000313" key="9">
    <source>
        <dbReference type="Proteomes" id="UP000028713"/>
    </source>
</evidence>
<evidence type="ECO:0000256" key="6">
    <source>
        <dbReference type="SAM" id="Phobius"/>
    </source>
</evidence>
<evidence type="ECO:0000256" key="3">
    <source>
        <dbReference type="ARBA" id="ARBA00023002"/>
    </source>
</evidence>
<accession>A0A085Z1Z5</accession>
<dbReference type="PROSITE" id="PS00198">
    <property type="entry name" value="4FE4S_FER_1"/>
    <property type="match status" value="2"/>
</dbReference>
<dbReference type="SUPFAM" id="SSF46548">
    <property type="entry name" value="alpha-helical ferredoxin"/>
    <property type="match status" value="1"/>
</dbReference>
<dbReference type="InterPro" id="IPR009051">
    <property type="entry name" value="Helical_ferredxn"/>
</dbReference>
<feature type="domain" description="4Fe-4S ferredoxin-type" evidence="7">
    <location>
        <begin position="304"/>
        <end position="335"/>
    </location>
</feature>
<feature type="transmembrane region" description="Helical" evidence="6">
    <location>
        <begin position="6"/>
        <end position="25"/>
    </location>
</feature>
<dbReference type="PANTHER" id="PTHR43255">
    <property type="entry name" value="IRON-SULFUR-BINDING OXIDOREDUCTASE FADF-RELATED-RELATED"/>
    <property type="match status" value="1"/>
</dbReference>
<proteinExistence type="predicted"/>
<feature type="transmembrane region" description="Helical" evidence="6">
    <location>
        <begin position="217"/>
        <end position="235"/>
    </location>
</feature>